<gene>
    <name evidence="1" type="ORF">LTS18_003022</name>
</gene>
<proteinExistence type="predicted"/>
<comment type="caution">
    <text evidence="1">The sequence shown here is derived from an EMBL/GenBank/DDBJ whole genome shotgun (WGS) entry which is preliminary data.</text>
</comment>
<accession>A0ACC3D795</accession>
<keyword evidence="2" id="KW-1185">Reference proteome</keyword>
<organism evidence="1 2">
    <name type="scientific">Coniosporium uncinatum</name>
    <dbReference type="NCBI Taxonomy" id="93489"/>
    <lineage>
        <taxon>Eukaryota</taxon>
        <taxon>Fungi</taxon>
        <taxon>Dikarya</taxon>
        <taxon>Ascomycota</taxon>
        <taxon>Pezizomycotina</taxon>
        <taxon>Dothideomycetes</taxon>
        <taxon>Dothideomycetes incertae sedis</taxon>
        <taxon>Coniosporium</taxon>
    </lineage>
</organism>
<reference evidence="1" key="1">
    <citation type="submission" date="2024-09" db="EMBL/GenBank/DDBJ databases">
        <title>Black Yeasts Isolated from many extreme environments.</title>
        <authorList>
            <person name="Coleine C."/>
            <person name="Stajich J.E."/>
            <person name="Selbmann L."/>
        </authorList>
    </citation>
    <scope>NUCLEOTIDE SEQUENCE</scope>
    <source>
        <strain evidence="1">CCFEE 5737</strain>
    </source>
</reference>
<name>A0ACC3D795_9PEZI</name>
<sequence length="262" mass="29187">MEPPTEPDHYLVLGINQDATRAHIRQAYLKLSLKYHPDKAKSNGAAVDATKFRMVKEAYDILSSDRLRTKYDMKYPGISTARRLYNIWHRSRTSAQAQSDRGRDGPANTSSTSEPRPHYAAPEPAQQIPHFTYPSNHPHYYTFSHHANPLGTGFTDPPSNPFKQHPGFTYPANPSPLPFYTAHHFSAPSQKKSAFQSALERTIPNPSMNARTQYSFLARPLWPDRVAGLQAGGSRGGTREEQRRSAEGGKGNENVGRGSGES</sequence>
<dbReference type="EMBL" id="JAWDJW010007053">
    <property type="protein sequence ID" value="KAK3062964.1"/>
    <property type="molecule type" value="Genomic_DNA"/>
</dbReference>
<evidence type="ECO:0000313" key="2">
    <source>
        <dbReference type="Proteomes" id="UP001186974"/>
    </source>
</evidence>
<evidence type="ECO:0000313" key="1">
    <source>
        <dbReference type="EMBL" id="KAK3062964.1"/>
    </source>
</evidence>
<protein>
    <submittedName>
        <fullName evidence="1">Uncharacterized protein</fullName>
    </submittedName>
</protein>
<dbReference type="Proteomes" id="UP001186974">
    <property type="component" value="Unassembled WGS sequence"/>
</dbReference>